<keyword evidence="2 7" id="KW-0813">Transport</keyword>
<dbReference type="Gene3D" id="1.10.3720.10">
    <property type="entry name" value="MetI-like"/>
    <property type="match status" value="1"/>
</dbReference>
<comment type="subcellular location">
    <subcellularLocation>
        <location evidence="1 7">Cell membrane</location>
        <topology evidence="1 7">Multi-pass membrane protein</topology>
    </subcellularLocation>
</comment>
<dbReference type="GO" id="GO:0055085">
    <property type="term" value="P:transmembrane transport"/>
    <property type="evidence" value="ECO:0007669"/>
    <property type="project" value="InterPro"/>
</dbReference>
<feature type="transmembrane region" description="Helical" evidence="7">
    <location>
        <begin position="147"/>
        <end position="170"/>
    </location>
</feature>
<evidence type="ECO:0000259" key="8">
    <source>
        <dbReference type="PROSITE" id="PS50928"/>
    </source>
</evidence>
<keyword evidence="4 7" id="KW-0812">Transmembrane</keyword>
<evidence type="ECO:0000256" key="2">
    <source>
        <dbReference type="ARBA" id="ARBA00022448"/>
    </source>
</evidence>
<dbReference type="EMBL" id="VBOV01000167">
    <property type="protein sequence ID" value="TMQ57504.1"/>
    <property type="molecule type" value="Genomic_DNA"/>
</dbReference>
<gene>
    <name evidence="9" type="ORF">E6K75_06790</name>
</gene>
<accession>A0A538T1V1</accession>
<evidence type="ECO:0000256" key="6">
    <source>
        <dbReference type="ARBA" id="ARBA00023136"/>
    </source>
</evidence>
<keyword evidence="6 7" id="KW-0472">Membrane</keyword>
<dbReference type="PROSITE" id="PS50928">
    <property type="entry name" value="ABC_TM1"/>
    <property type="match status" value="1"/>
</dbReference>
<feature type="domain" description="ABC transmembrane type-1" evidence="8">
    <location>
        <begin position="63"/>
        <end position="274"/>
    </location>
</feature>
<evidence type="ECO:0000313" key="10">
    <source>
        <dbReference type="Proteomes" id="UP000320913"/>
    </source>
</evidence>
<feature type="transmembrane region" description="Helical" evidence="7">
    <location>
        <begin position="205"/>
        <end position="227"/>
    </location>
</feature>
<dbReference type="CDD" id="cd06261">
    <property type="entry name" value="TM_PBP2"/>
    <property type="match status" value="1"/>
</dbReference>
<comment type="similarity">
    <text evidence="7">Belongs to the binding-protein-dependent transport system permease family.</text>
</comment>
<evidence type="ECO:0000256" key="5">
    <source>
        <dbReference type="ARBA" id="ARBA00022989"/>
    </source>
</evidence>
<comment type="caution">
    <text evidence="9">The sequence shown here is derived from an EMBL/GenBank/DDBJ whole genome shotgun (WGS) entry which is preliminary data.</text>
</comment>
<dbReference type="PANTHER" id="PTHR30193">
    <property type="entry name" value="ABC TRANSPORTER PERMEASE PROTEIN"/>
    <property type="match status" value="1"/>
</dbReference>
<feature type="transmembrane region" description="Helical" evidence="7">
    <location>
        <begin position="67"/>
        <end position="88"/>
    </location>
</feature>
<dbReference type="AlphaFoldDB" id="A0A538T1V1"/>
<evidence type="ECO:0000256" key="7">
    <source>
        <dbReference type="RuleBase" id="RU363032"/>
    </source>
</evidence>
<evidence type="ECO:0000256" key="1">
    <source>
        <dbReference type="ARBA" id="ARBA00004651"/>
    </source>
</evidence>
<dbReference type="Pfam" id="PF00528">
    <property type="entry name" value="BPD_transp_1"/>
    <property type="match status" value="1"/>
</dbReference>
<dbReference type="InterPro" id="IPR051393">
    <property type="entry name" value="ABC_transporter_permease"/>
</dbReference>
<feature type="transmembrane region" description="Helical" evidence="7">
    <location>
        <begin position="12"/>
        <end position="32"/>
    </location>
</feature>
<evidence type="ECO:0000256" key="4">
    <source>
        <dbReference type="ARBA" id="ARBA00022692"/>
    </source>
</evidence>
<feature type="transmembrane region" description="Helical" evidence="7">
    <location>
        <begin position="100"/>
        <end position="121"/>
    </location>
</feature>
<sequence>MRGRFAGLLPWSLFFAVFGLVPLLAALVLSFYSMNPLRPDLTHWVGGANYARALGSPAFWHALRTTAIFVVGTLPATLVLAYVVAALLSRLRRGEAFFRAAIFFPATLSMVVISLVFKSLYAEQGLLNGWLKGLGFPAVHWLQDPRLALPSIMAMDVWASVGYYAILILAGRKTLPVEQLEAARLEGMRALAIERRIILPHVKPVILFVVLLNTVRSFQIFIEVFVLTRGGPLESTLTLVYHLYERAFYHFEMGYACALAYLLLLLVGVILLLQRRLIARAPVEVPAEMPLAPAVPRGTGRGAA</sequence>
<evidence type="ECO:0000313" key="9">
    <source>
        <dbReference type="EMBL" id="TMQ57504.1"/>
    </source>
</evidence>
<reference evidence="9 10" key="1">
    <citation type="journal article" date="2019" name="Nat. Microbiol.">
        <title>Mediterranean grassland soil C-N compound turnover is dependent on rainfall and depth, and is mediated by genomically divergent microorganisms.</title>
        <authorList>
            <person name="Diamond S."/>
            <person name="Andeer P.F."/>
            <person name="Li Z."/>
            <person name="Crits-Christoph A."/>
            <person name="Burstein D."/>
            <person name="Anantharaman K."/>
            <person name="Lane K.R."/>
            <person name="Thomas B.C."/>
            <person name="Pan C."/>
            <person name="Northen T.R."/>
            <person name="Banfield J.F."/>
        </authorList>
    </citation>
    <scope>NUCLEOTIDE SEQUENCE [LARGE SCALE GENOMIC DNA]</scope>
    <source>
        <strain evidence="9">WS_5</strain>
    </source>
</reference>
<dbReference type="SUPFAM" id="SSF161098">
    <property type="entry name" value="MetI-like"/>
    <property type="match status" value="1"/>
</dbReference>
<dbReference type="InterPro" id="IPR000515">
    <property type="entry name" value="MetI-like"/>
</dbReference>
<keyword evidence="3" id="KW-1003">Cell membrane</keyword>
<proteinExistence type="inferred from homology"/>
<dbReference type="PANTHER" id="PTHR30193:SF37">
    <property type="entry name" value="INNER MEMBRANE ABC TRANSPORTER PERMEASE PROTEIN YCJO"/>
    <property type="match status" value="1"/>
</dbReference>
<keyword evidence="5 7" id="KW-1133">Transmembrane helix</keyword>
<feature type="transmembrane region" description="Helical" evidence="7">
    <location>
        <begin position="247"/>
        <end position="273"/>
    </location>
</feature>
<name>A0A538T1V1_UNCEI</name>
<organism evidence="9 10">
    <name type="scientific">Eiseniibacteriota bacterium</name>
    <dbReference type="NCBI Taxonomy" id="2212470"/>
    <lineage>
        <taxon>Bacteria</taxon>
        <taxon>Candidatus Eiseniibacteriota</taxon>
    </lineage>
</organism>
<dbReference type="InterPro" id="IPR035906">
    <property type="entry name" value="MetI-like_sf"/>
</dbReference>
<dbReference type="Proteomes" id="UP000320913">
    <property type="component" value="Unassembled WGS sequence"/>
</dbReference>
<dbReference type="GO" id="GO:0005886">
    <property type="term" value="C:plasma membrane"/>
    <property type="evidence" value="ECO:0007669"/>
    <property type="project" value="UniProtKB-SubCell"/>
</dbReference>
<evidence type="ECO:0000256" key="3">
    <source>
        <dbReference type="ARBA" id="ARBA00022475"/>
    </source>
</evidence>
<protein>
    <submittedName>
        <fullName evidence="9">Sugar ABC transporter permease</fullName>
    </submittedName>
</protein>